<dbReference type="PANTHER" id="PTHR47903">
    <property type="entry name" value="OS07G0636400 PROTEIN"/>
    <property type="match status" value="1"/>
</dbReference>
<sequence length="174" mass="19386">MLFILLHRKIESERLVDGKSLPEKMWFKQQFAIGVNDVARVLERMASTARASSLAGKVPVIFLKDNEGAFLRLGQLLKLKTAIAIGVKAKGNAINLLFEEILSGNIMQLGVGTEGLNSSVSTLLKCLPQHKEKFRDEPPMHVDVEDNSCRCCFCFSFRDCLYVLCLPDHAASFL</sequence>
<dbReference type="PANTHER" id="PTHR47903:SF2">
    <property type="entry name" value="OS07G0636400 PROTEIN"/>
    <property type="match status" value="1"/>
</dbReference>
<protein>
    <recommendedName>
        <fullName evidence="3">Ribosomal protein L7Ae/L30e/S12e/Gadd45 domain-containing protein</fullName>
    </recommendedName>
</protein>
<organism evidence="1 2">
    <name type="scientific">Malus domestica</name>
    <name type="common">Apple</name>
    <name type="synonym">Pyrus malus</name>
    <dbReference type="NCBI Taxonomy" id="3750"/>
    <lineage>
        <taxon>Eukaryota</taxon>
        <taxon>Viridiplantae</taxon>
        <taxon>Streptophyta</taxon>
        <taxon>Embryophyta</taxon>
        <taxon>Tracheophyta</taxon>
        <taxon>Spermatophyta</taxon>
        <taxon>Magnoliopsida</taxon>
        <taxon>eudicotyledons</taxon>
        <taxon>Gunneridae</taxon>
        <taxon>Pentapetalae</taxon>
        <taxon>rosids</taxon>
        <taxon>fabids</taxon>
        <taxon>Rosales</taxon>
        <taxon>Rosaceae</taxon>
        <taxon>Amygdaloideae</taxon>
        <taxon>Maleae</taxon>
        <taxon>Malus</taxon>
    </lineage>
</organism>
<dbReference type="EMBL" id="RDQH01000343">
    <property type="protein sequence ID" value="RXH68330.1"/>
    <property type="molecule type" value="Genomic_DNA"/>
</dbReference>
<reference evidence="1 2" key="1">
    <citation type="submission" date="2018-10" db="EMBL/GenBank/DDBJ databases">
        <title>A high-quality apple genome assembly.</title>
        <authorList>
            <person name="Hu J."/>
        </authorList>
    </citation>
    <scope>NUCLEOTIDE SEQUENCE [LARGE SCALE GENOMIC DNA]</scope>
    <source>
        <strain evidence="2">cv. HFTH1</strain>
        <tissue evidence="1">Young leaf</tissue>
    </source>
</reference>
<proteinExistence type="predicted"/>
<accession>A0A498HC30</accession>
<dbReference type="AlphaFoldDB" id="A0A498HC30"/>
<dbReference type="STRING" id="3750.A0A498HC30"/>
<evidence type="ECO:0000313" key="1">
    <source>
        <dbReference type="EMBL" id="RXH68330.1"/>
    </source>
</evidence>
<evidence type="ECO:0008006" key="3">
    <source>
        <dbReference type="Google" id="ProtNLM"/>
    </source>
</evidence>
<evidence type="ECO:0000313" key="2">
    <source>
        <dbReference type="Proteomes" id="UP000290289"/>
    </source>
</evidence>
<keyword evidence="2" id="KW-1185">Reference proteome</keyword>
<dbReference type="Proteomes" id="UP000290289">
    <property type="component" value="Chromosome 17"/>
</dbReference>
<comment type="caution">
    <text evidence="1">The sequence shown here is derived from an EMBL/GenBank/DDBJ whole genome shotgun (WGS) entry which is preliminary data.</text>
</comment>
<name>A0A498HC30_MALDO</name>
<gene>
    <name evidence="1" type="ORF">DVH24_030663</name>
</gene>